<feature type="transmembrane region" description="Helical" evidence="8">
    <location>
        <begin position="46"/>
        <end position="63"/>
    </location>
</feature>
<protein>
    <submittedName>
        <fullName evidence="9">ZIP family metal transporter</fullName>
    </submittedName>
</protein>
<keyword evidence="7 8" id="KW-0472">Membrane</keyword>
<evidence type="ECO:0000256" key="2">
    <source>
        <dbReference type="ARBA" id="ARBA00006939"/>
    </source>
</evidence>
<organism evidence="9 10">
    <name type="scientific">Pelistega ratti</name>
    <dbReference type="NCBI Taxonomy" id="2652177"/>
    <lineage>
        <taxon>Bacteria</taxon>
        <taxon>Pseudomonadati</taxon>
        <taxon>Pseudomonadota</taxon>
        <taxon>Betaproteobacteria</taxon>
        <taxon>Burkholderiales</taxon>
        <taxon>Alcaligenaceae</taxon>
        <taxon>Pelistega</taxon>
    </lineage>
</organism>
<dbReference type="GO" id="GO:0005385">
    <property type="term" value="F:zinc ion transmembrane transporter activity"/>
    <property type="evidence" value="ECO:0007669"/>
    <property type="project" value="TreeGrafter"/>
</dbReference>
<evidence type="ECO:0000256" key="1">
    <source>
        <dbReference type="ARBA" id="ARBA00004651"/>
    </source>
</evidence>
<proteinExistence type="inferred from homology"/>
<feature type="transmembrane region" description="Helical" evidence="8">
    <location>
        <begin position="162"/>
        <end position="179"/>
    </location>
</feature>
<keyword evidence="4 8" id="KW-0812">Transmembrane</keyword>
<feature type="transmembrane region" description="Helical" evidence="8">
    <location>
        <begin position="259"/>
        <end position="278"/>
    </location>
</feature>
<evidence type="ECO:0000256" key="6">
    <source>
        <dbReference type="ARBA" id="ARBA00022989"/>
    </source>
</evidence>
<sequence>MLASFFNLNPIWQALIAGLFTWFCTIVGAAGVFFVKTIHRKMLDSMMGFAAGVMIAASFWSLLEPSLDFGETTYGSWNWLPTTIGFLVGGLFLRLIDHIIPHLHLDKSIEEAEGSNPQTRQRLSKSMLLFLAMTIHNIPEGLALGVAFGAIGTMGLTSDNPAIALSAVGLALGIGLQNIPEGLALSMPLRAEGKSRKTAFWYGALSAVFEPIGAVLGALFVISMSSILPYALAFAAGAMIFVVVEELIPESQSGGNTDIATLSLLLGFAIMMILDVALG</sequence>
<keyword evidence="5" id="KW-0862">Zinc</keyword>
<dbReference type="RefSeq" id="WP_163764218.1">
    <property type="nucleotide sequence ID" value="NZ_JAAGYR010000006.1"/>
</dbReference>
<evidence type="ECO:0000313" key="10">
    <source>
        <dbReference type="Proteomes" id="UP000477651"/>
    </source>
</evidence>
<feature type="transmembrane region" description="Helical" evidence="8">
    <location>
        <begin position="75"/>
        <end position="96"/>
    </location>
</feature>
<evidence type="ECO:0000313" key="9">
    <source>
        <dbReference type="EMBL" id="NEN75575.1"/>
    </source>
</evidence>
<comment type="subcellular location">
    <subcellularLocation>
        <location evidence="1">Cell membrane</location>
        <topology evidence="1">Multi-pass membrane protein</topology>
    </subcellularLocation>
</comment>
<comment type="caution">
    <text evidence="9">The sequence shown here is derived from an EMBL/GenBank/DDBJ whole genome shotgun (WGS) entry which is preliminary data.</text>
</comment>
<evidence type="ECO:0000256" key="3">
    <source>
        <dbReference type="ARBA" id="ARBA00022475"/>
    </source>
</evidence>
<dbReference type="Proteomes" id="UP000477651">
    <property type="component" value="Unassembled WGS sequence"/>
</dbReference>
<reference evidence="9 10" key="1">
    <citation type="submission" date="2020-02" db="EMBL/GenBank/DDBJ databases">
        <title>Pelistega sp. NLN82 were isolated from wild rodents of the Hainan Island.</title>
        <authorList>
            <person name="Niu N."/>
            <person name="Zhou J."/>
        </authorList>
    </citation>
    <scope>NUCLEOTIDE SEQUENCE [LARGE SCALE GENOMIC DNA]</scope>
    <source>
        <strain evidence="9 10">NLN82</strain>
    </source>
</reference>
<accession>A0A6L9Y5V9</accession>
<evidence type="ECO:0000256" key="8">
    <source>
        <dbReference type="SAM" id="Phobius"/>
    </source>
</evidence>
<feature type="transmembrane region" description="Helical" evidence="8">
    <location>
        <begin position="199"/>
        <end position="221"/>
    </location>
</feature>
<comment type="similarity">
    <text evidence="2">Belongs to the ZIP transporter (TC 2.A.5) family.</text>
</comment>
<gene>
    <name evidence="9" type="ORF">F9B74_04430</name>
</gene>
<dbReference type="PANTHER" id="PTHR11040">
    <property type="entry name" value="ZINC/IRON TRANSPORTER"/>
    <property type="match status" value="1"/>
</dbReference>
<dbReference type="Pfam" id="PF02535">
    <property type="entry name" value="Zip"/>
    <property type="match status" value="1"/>
</dbReference>
<keyword evidence="10" id="KW-1185">Reference proteome</keyword>
<feature type="transmembrane region" description="Helical" evidence="8">
    <location>
        <begin position="128"/>
        <end position="150"/>
    </location>
</feature>
<feature type="transmembrane region" description="Helical" evidence="8">
    <location>
        <begin position="12"/>
        <end position="34"/>
    </location>
</feature>
<dbReference type="GO" id="GO:0005886">
    <property type="term" value="C:plasma membrane"/>
    <property type="evidence" value="ECO:0007669"/>
    <property type="project" value="UniProtKB-SubCell"/>
</dbReference>
<evidence type="ECO:0000256" key="5">
    <source>
        <dbReference type="ARBA" id="ARBA00022833"/>
    </source>
</evidence>
<feature type="transmembrane region" description="Helical" evidence="8">
    <location>
        <begin position="227"/>
        <end position="247"/>
    </location>
</feature>
<evidence type="ECO:0000256" key="4">
    <source>
        <dbReference type="ARBA" id="ARBA00022692"/>
    </source>
</evidence>
<dbReference type="AlphaFoldDB" id="A0A6L9Y5V9"/>
<dbReference type="EMBL" id="JAAGYR010000006">
    <property type="protein sequence ID" value="NEN75575.1"/>
    <property type="molecule type" value="Genomic_DNA"/>
</dbReference>
<evidence type="ECO:0000256" key="7">
    <source>
        <dbReference type="ARBA" id="ARBA00023136"/>
    </source>
</evidence>
<keyword evidence="3" id="KW-1003">Cell membrane</keyword>
<dbReference type="PANTHER" id="PTHR11040:SF211">
    <property type="entry name" value="ZINC TRANSPORTER ZIP11"/>
    <property type="match status" value="1"/>
</dbReference>
<name>A0A6L9Y5V9_9BURK</name>
<keyword evidence="6 8" id="KW-1133">Transmembrane helix</keyword>
<dbReference type="InterPro" id="IPR003689">
    <property type="entry name" value="ZIP"/>
</dbReference>